<dbReference type="Proteomes" id="UP001153334">
    <property type="component" value="Unassembled WGS sequence"/>
</dbReference>
<protein>
    <submittedName>
        <fullName evidence="1">Uncharacterized protein</fullName>
    </submittedName>
</protein>
<keyword evidence="2" id="KW-1185">Reference proteome</keyword>
<gene>
    <name evidence="1" type="ORF">ONZ43_g2329</name>
</gene>
<comment type="caution">
    <text evidence="1">The sequence shown here is derived from an EMBL/GenBank/DDBJ whole genome shotgun (WGS) entry which is preliminary data.</text>
</comment>
<evidence type="ECO:0000313" key="1">
    <source>
        <dbReference type="EMBL" id="KAJ8121146.1"/>
    </source>
</evidence>
<sequence>MATDDDPAPAVPFNRDEPQWPMTFTLKPPDPRSTIPRRWWNHNYYSGPEGETIQVLYSKAKSSSEKIAKQFVDEPVLGFDMEWPWDAEKRPKLKDKVALIQVASERKVGLFHISLHEGDTVDDLIAPSLKEIIESPRIIKTGVAILRADFGRLKTHLQLDPKGAFELSHLHNLVTFGSTTPQKVTTRLQKLSLQVQQHLGLPLWKGDVRTSDWSRPLNQSQIKYAATDAYASFMLFHCMNAKRLAMDPAPPFPRFAEAYVTSPPPRSTSVQLESELLRVPGIGKGKSAEYGAAWLEIIAQFVADYAQDDNQEGQEASAELEGPDPKRRKLEHDGGSSEEVLVPSHEPAPISSADLAPQPNQTAPVSEPPTLPQPIMLADSDQYDGDSVFDPPMDLPPPSALKRKREDTTTSPGPEGQRNTLPTAFK</sequence>
<accession>A0ACC2J105</accession>
<reference evidence="1" key="1">
    <citation type="submission" date="2022-11" db="EMBL/GenBank/DDBJ databases">
        <title>Genome Sequence of Nemania bipapillata.</title>
        <authorList>
            <person name="Buettner E."/>
        </authorList>
    </citation>
    <scope>NUCLEOTIDE SEQUENCE</scope>
    <source>
        <strain evidence="1">CP14</strain>
    </source>
</reference>
<proteinExistence type="predicted"/>
<name>A0ACC2J105_9PEZI</name>
<organism evidence="1 2">
    <name type="scientific">Nemania bipapillata</name>
    <dbReference type="NCBI Taxonomy" id="110536"/>
    <lineage>
        <taxon>Eukaryota</taxon>
        <taxon>Fungi</taxon>
        <taxon>Dikarya</taxon>
        <taxon>Ascomycota</taxon>
        <taxon>Pezizomycotina</taxon>
        <taxon>Sordariomycetes</taxon>
        <taxon>Xylariomycetidae</taxon>
        <taxon>Xylariales</taxon>
        <taxon>Xylariaceae</taxon>
        <taxon>Nemania</taxon>
    </lineage>
</organism>
<dbReference type="EMBL" id="JAPESX010000470">
    <property type="protein sequence ID" value="KAJ8121146.1"/>
    <property type="molecule type" value="Genomic_DNA"/>
</dbReference>
<evidence type="ECO:0000313" key="2">
    <source>
        <dbReference type="Proteomes" id="UP001153334"/>
    </source>
</evidence>